<evidence type="ECO:0000256" key="5">
    <source>
        <dbReference type="ARBA" id="ARBA00022475"/>
    </source>
</evidence>
<dbReference type="PRINTS" id="PR00954">
    <property type="entry name" value="FLGMOTORFLIG"/>
</dbReference>
<evidence type="ECO:0000313" key="13">
    <source>
        <dbReference type="EMBL" id="AMY10437.1"/>
    </source>
</evidence>
<dbReference type="OrthoDB" id="9780302at2"/>
<evidence type="ECO:0000256" key="6">
    <source>
        <dbReference type="ARBA" id="ARBA00022500"/>
    </source>
</evidence>
<dbReference type="KEGG" id="abac:LuPra_03667"/>
<dbReference type="NCBIfam" id="TIGR00207">
    <property type="entry name" value="fliG"/>
    <property type="match status" value="1"/>
</dbReference>
<feature type="domain" description="Flagellar motor switch protein FliG C-terminal" evidence="10">
    <location>
        <begin position="225"/>
        <end position="329"/>
    </location>
</feature>
<comment type="similarity">
    <text evidence="3">Belongs to the FliG family.</text>
</comment>
<feature type="domain" description="Flagellar motor switch protein FliG middle" evidence="11">
    <location>
        <begin position="123"/>
        <end position="196"/>
    </location>
</feature>
<dbReference type="Proteomes" id="UP000076079">
    <property type="component" value="Chromosome"/>
</dbReference>
<dbReference type="Pfam" id="PF01706">
    <property type="entry name" value="FliG_C"/>
    <property type="match status" value="1"/>
</dbReference>
<dbReference type="PANTHER" id="PTHR30534:SF0">
    <property type="entry name" value="FLAGELLAR MOTOR SWITCH PROTEIN FLIG"/>
    <property type="match status" value="1"/>
</dbReference>
<reference evidence="14" key="2">
    <citation type="submission" date="2016-04" db="EMBL/GenBank/DDBJ databases">
        <title>First Complete Genome Sequence of a Subdivision 6 Acidobacterium.</title>
        <authorList>
            <person name="Huang S."/>
            <person name="Vieira S."/>
            <person name="Bunk B."/>
            <person name="Riedel T."/>
            <person name="Sproeer C."/>
            <person name="Overmann J."/>
        </authorList>
    </citation>
    <scope>NUCLEOTIDE SEQUENCE [LARGE SCALE GENOMIC DNA]</scope>
    <source>
        <strain evidence="14">DSM 100886 HEG_-6_39</strain>
    </source>
</reference>
<evidence type="ECO:0000259" key="11">
    <source>
        <dbReference type="Pfam" id="PF14841"/>
    </source>
</evidence>
<keyword evidence="9" id="KW-0975">Bacterial flagellum</keyword>
<dbReference type="InterPro" id="IPR011002">
    <property type="entry name" value="FliG_a-hlx"/>
</dbReference>
<feature type="domain" description="Flagellar motor switch protein FliG N-terminal" evidence="12">
    <location>
        <begin position="12"/>
        <end position="110"/>
    </location>
</feature>
<dbReference type="GO" id="GO:0005886">
    <property type="term" value="C:plasma membrane"/>
    <property type="evidence" value="ECO:0007669"/>
    <property type="project" value="UniProtKB-SubCell"/>
</dbReference>
<evidence type="ECO:0000256" key="3">
    <source>
        <dbReference type="ARBA" id="ARBA00010299"/>
    </source>
</evidence>
<sequence length="342" mass="37719">MATALAPKVEVLNGVRKAAILTVVLGEHVSGELFKHLNEEEIELIAREVALLGPVPAATATDVLEEFHQMWKAAEYVTKGGVEYASKLLVKSLGPELAKRVLDRVVKTFESSMAFTGLEKADPQQLSKFIQSEHPQTIALILAHLKPGPAAQLMQSLPEDLRVEVVTRMANLEEISPEVISRISSVIEQRLKSLGASTHESYGGVRAVAELLNRIDRSVSQPVLEAIESQTPDLAVSIRHLMFVFDDLLHVDDNALREIVQRADKKVLTVALKGTSEDIRNRFFQNMSKRAVDMIREEIELLGAVRLREVEKAQQEVVGIARKLEEEGLLQTGAAAGEPYVT</sequence>
<evidence type="ECO:0000256" key="1">
    <source>
        <dbReference type="ARBA" id="ARBA00004117"/>
    </source>
</evidence>
<evidence type="ECO:0000259" key="12">
    <source>
        <dbReference type="Pfam" id="PF14842"/>
    </source>
</evidence>
<dbReference type="InterPro" id="IPR023087">
    <property type="entry name" value="Flg_Motor_Flig_C"/>
</dbReference>
<keyword evidence="5" id="KW-1003">Cell membrane</keyword>
<dbReference type="InterPro" id="IPR032779">
    <property type="entry name" value="FliG_M"/>
</dbReference>
<evidence type="ECO:0000313" key="14">
    <source>
        <dbReference type="Proteomes" id="UP000076079"/>
    </source>
</evidence>
<dbReference type="EMBL" id="CP015136">
    <property type="protein sequence ID" value="AMY10437.1"/>
    <property type="molecule type" value="Genomic_DNA"/>
</dbReference>
<dbReference type="Gene3D" id="1.10.220.30">
    <property type="match status" value="3"/>
</dbReference>
<dbReference type="SUPFAM" id="SSF48029">
    <property type="entry name" value="FliG"/>
    <property type="match status" value="2"/>
</dbReference>
<reference evidence="13 14" key="1">
    <citation type="journal article" date="2016" name="Genome Announc.">
        <title>First Complete Genome Sequence of a Subdivision 6 Acidobacterium Strain.</title>
        <authorList>
            <person name="Huang S."/>
            <person name="Vieira S."/>
            <person name="Bunk B."/>
            <person name="Riedel T."/>
            <person name="Sproer C."/>
            <person name="Overmann J."/>
        </authorList>
    </citation>
    <scope>NUCLEOTIDE SEQUENCE [LARGE SCALE GENOMIC DNA]</scope>
    <source>
        <strain evidence="14">DSM 100886 HEG_-6_39</strain>
    </source>
</reference>
<keyword evidence="13" id="KW-0966">Cell projection</keyword>
<dbReference type="AlphaFoldDB" id="A0A143PP20"/>
<name>A0A143PP20_LUTPR</name>
<keyword evidence="6" id="KW-0145">Chemotaxis</keyword>
<keyword evidence="13" id="KW-0282">Flagellum</keyword>
<keyword evidence="14" id="KW-1185">Reference proteome</keyword>
<accession>A0A143PP20</accession>
<dbReference type="Pfam" id="PF14841">
    <property type="entry name" value="FliG_M"/>
    <property type="match status" value="1"/>
</dbReference>
<dbReference type="InterPro" id="IPR028263">
    <property type="entry name" value="FliG_N"/>
</dbReference>
<dbReference type="GO" id="GO:0009425">
    <property type="term" value="C:bacterial-type flagellum basal body"/>
    <property type="evidence" value="ECO:0007669"/>
    <property type="project" value="UniProtKB-SubCell"/>
</dbReference>
<dbReference type="RefSeq" id="WP_110172077.1">
    <property type="nucleotide sequence ID" value="NZ_CP015136.1"/>
</dbReference>
<dbReference type="PIRSF" id="PIRSF003161">
    <property type="entry name" value="FliG"/>
    <property type="match status" value="1"/>
</dbReference>
<proteinExistence type="inferred from homology"/>
<evidence type="ECO:0000256" key="9">
    <source>
        <dbReference type="ARBA" id="ARBA00023143"/>
    </source>
</evidence>
<dbReference type="STRING" id="1855912.LuPra_03667"/>
<dbReference type="PANTHER" id="PTHR30534">
    <property type="entry name" value="FLAGELLAR MOTOR SWITCH PROTEIN FLIG"/>
    <property type="match status" value="1"/>
</dbReference>
<protein>
    <recommendedName>
        <fullName evidence="4">Flagellar motor switch protein FliG</fullName>
    </recommendedName>
</protein>
<evidence type="ECO:0000256" key="8">
    <source>
        <dbReference type="ARBA" id="ARBA00023136"/>
    </source>
</evidence>
<dbReference type="Pfam" id="PF14842">
    <property type="entry name" value="FliG_N"/>
    <property type="match status" value="1"/>
</dbReference>
<dbReference type="PATRIC" id="fig|1813736.3.peg.3876"/>
<evidence type="ECO:0000256" key="4">
    <source>
        <dbReference type="ARBA" id="ARBA00021870"/>
    </source>
</evidence>
<dbReference type="GO" id="GO:0003774">
    <property type="term" value="F:cytoskeletal motor activity"/>
    <property type="evidence" value="ECO:0007669"/>
    <property type="project" value="InterPro"/>
</dbReference>
<keyword evidence="13" id="KW-0969">Cilium</keyword>
<evidence type="ECO:0000256" key="2">
    <source>
        <dbReference type="ARBA" id="ARBA00004413"/>
    </source>
</evidence>
<comment type="subcellular location">
    <subcellularLocation>
        <location evidence="1">Bacterial flagellum basal body</location>
    </subcellularLocation>
    <subcellularLocation>
        <location evidence="2">Cell membrane</location>
        <topology evidence="2">Peripheral membrane protein</topology>
        <orientation evidence="2">Cytoplasmic side</orientation>
    </subcellularLocation>
</comment>
<keyword evidence="7" id="KW-0283">Flagellar rotation</keyword>
<dbReference type="GO" id="GO:0071973">
    <property type="term" value="P:bacterial-type flagellum-dependent cell motility"/>
    <property type="evidence" value="ECO:0007669"/>
    <property type="project" value="InterPro"/>
</dbReference>
<organism evidence="13 14">
    <name type="scientific">Luteitalea pratensis</name>
    <dbReference type="NCBI Taxonomy" id="1855912"/>
    <lineage>
        <taxon>Bacteria</taxon>
        <taxon>Pseudomonadati</taxon>
        <taxon>Acidobacteriota</taxon>
        <taxon>Vicinamibacteria</taxon>
        <taxon>Vicinamibacterales</taxon>
        <taxon>Vicinamibacteraceae</taxon>
        <taxon>Luteitalea</taxon>
    </lineage>
</organism>
<gene>
    <name evidence="13" type="primary">fliG</name>
    <name evidence="13" type="ORF">LuPra_03667</name>
</gene>
<evidence type="ECO:0000256" key="7">
    <source>
        <dbReference type="ARBA" id="ARBA00022779"/>
    </source>
</evidence>
<keyword evidence="8" id="KW-0472">Membrane</keyword>
<dbReference type="GO" id="GO:0006935">
    <property type="term" value="P:chemotaxis"/>
    <property type="evidence" value="ECO:0007669"/>
    <property type="project" value="UniProtKB-KW"/>
</dbReference>
<dbReference type="InterPro" id="IPR000090">
    <property type="entry name" value="Flg_Motor_Flig"/>
</dbReference>
<evidence type="ECO:0000259" key="10">
    <source>
        <dbReference type="Pfam" id="PF01706"/>
    </source>
</evidence>